<dbReference type="InterPro" id="IPR056579">
    <property type="entry name" value="Ufl1_N"/>
</dbReference>
<dbReference type="OrthoDB" id="10258297at2759"/>
<dbReference type="GO" id="GO:1990592">
    <property type="term" value="P:protein K69-linked ufmylation"/>
    <property type="evidence" value="ECO:0007669"/>
    <property type="project" value="TreeGrafter"/>
</dbReference>
<reference evidence="2 3" key="1">
    <citation type="submission" date="2011-02" db="EMBL/GenBank/DDBJ databases">
        <title>The Genome Sequence of Sphaeroforma arctica JP610.</title>
        <authorList>
            <consortium name="The Broad Institute Genome Sequencing Platform"/>
            <person name="Russ C."/>
            <person name="Cuomo C."/>
            <person name="Young S.K."/>
            <person name="Zeng Q."/>
            <person name="Gargeya S."/>
            <person name="Alvarado L."/>
            <person name="Berlin A."/>
            <person name="Chapman S.B."/>
            <person name="Chen Z."/>
            <person name="Freedman E."/>
            <person name="Gellesch M."/>
            <person name="Goldberg J."/>
            <person name="Griggs A."/>
            <person name="Gujja S."/>
            <person name="Heilman E."/>
            <person name="Heiman D."/>
            <person name="Howarth C."/>
            <person name="Mehta T."/>
            <person name="Neiman D."/>
            <person name="Pearson M."/>
            <person name="Roberts A."/>
            <person name="Saif S."/>
            <person name="Shea T."/>
            <person name="Shenoy N."/>
            <person name="Sisk P."/>
            <person name="Stolte C."/>
            <person name="Sykes S."/>
            <person name="White J."/>
            <person name="Yandava C."/>
            <person name="Burger G."/>
            <person name="Gray M.W."/>
            <person name="Holland P.W.H."/>
            <person name="King N."/>
            <person name="Lang F.B.F."/>
            <person name="Roger A.J."/>
            <person name="Ruiz-Trillo I."/>
            <person name="Haas B."/>
            <person name="Nusbaum C."/>
            <person name="Birren B."/>
        </authorList>
    </citation>
    <scope>NUCLEOTIDE SEQUENCE [LARGE SCALE GENOMIC DNA]</scope>
    <source>
        <strain evidence="2 3">JP610</strain>
    </source>
</reference>
<dbReference type="STRING" id="667725.A0A0L0G108"/>
<dbReference type="GO" id="GO:0032434">
    <property type="term" value="P:regulation of proteasomal ubiquitin-dependent protein catabolic process"/>
    <property type="evidence" value="ECO:0007669"/>
    <property type="project" value="TreeGrafter"/>
</dbReference>
<sequence>MLLAINTLLHANGCLTLKDLYEEYSLPLVYIQKMIEDDNGANVECILDITHGWSFMHTAQYTEQIAYRIKDALKDLTKPTQLKLVFKQVDTIPAIFQSTLRQLVTSAAVEGSVKGPYDSSGMYIPTAFRDYQRSWTSEFFGQNGYLDFREMKAMLMDDPATHTAALPGHVLGHVFVGLGILAKVDCACDEALSTQGFYDLMVRYG</sequence>
<dbReference type="GeneID" id="25905457"/>
<proteinExistence type="predicted"/>
<name>A0A0L0G108_9EUKA</name>
<dbReference type="PANTHER" id="PTHR31057">
    <property type="entry name" value="E3 UFM1-PROTEIN LIGASE 1"/>
    <property type="match status" value="1"/>
</dbReference>
<keyword evidence="3" id="KW-1185">Reference proteome</keyword>
<gene>
    <name evidence="2" type="ORF">SARC_04953</name>
</gene>
<protein>
    <recommendedName>
        <fullName evidence="1">E3 UFM1-protein ligase 1-like N-terminal domain-containing protein</fullName>
    </recommendedName>
</protein>
<dbReference type="InterPro" id="IPR018611">
    <property type="entry name" value="Ufl1"/>
</dbReference>
<dbReference type="AlphaFoldDB" id="A0A0L0G108"/>
<evidence type="ECO:0000313" key="2">
    <source>
        <dbReference type="EMBL" id="KNC82765.1"/>
    </source>
</evidence>
<organism evidence="2 3">
    <name type="scientific">Sphaeroforma arctica JP610</name>
    <dbReference type="NCBI Taxonomy" id="667725"/>
    <lineage>
        <taxon>Eukaryota</taxon>
        <taxon>Ichthyosporea</taxon>
        <taxon>Ichthyophonida</taxon>
        <taxon>Sphaeroforma</taxon>
    </lineage>
</organism>
<feature type="domain" description="E3 UFM1-protein ligase 1-like N-terminal" evidence="1">
    <location>
        <begin position="4"/>
        <end position="160"/>
    </location>
</feature>
<evidence type="ECO:0000313" key="3">
    <source>
        <dbReference type="Proteomes" id="UP000054560"/>
    </source>
</evidence>
<dbReference type="PANTHER" id="PTHR31057:SF0">
    <property type="entry name" value="E3 UFM1-PROTEIN LIGASE 1"/>
    <property type="match status" value="1"/>
</dbReference>
<dbReference type="GO" id="GO:0005789">
    <property type="term" value="C:endoplasmic reticulum membrane"/>
    <property type="evidence" value="ECO:0007669"/>
    <property type="project" value="TreeGrafter"/>
</dbReference>
<dbReference type="GO" id="GO:0034976">
    <property type="term" value="P:response to endoplasmic reticulum stress"/>
    <property type="evidence" value="ECO:0007669"/>
    <property type="project" value="TreeGrafter"/>
</dbReference>
<dbReference type="EMBL" id="KQ241894">
    <property type="protein sequence ID" value="KNC82765.1"/>
    <property type="molecule type" value="Genomic_DNA"/>
</dbReference>
<accession>A0A0L0G108</accession>
<dbReference type="GO" id="GO:0061666">
    <property type="term" value="F:UFM1 ligase activity"/>
    <property type="evidence" value="ECO:0007669"/>
    <property type="project" value="InterPro"/>
</dbReference>
<dbReference type="RefSeq" id="XP_014156667.1">
    <property type="nucleotide sequence ID" value="XM_014301192.1"/>
</dbReference>
<evidence type="ECO:0000259" key="1">
    <source>
        <dbReference type="Pfam" id="PF09743"/>
    </source>
</evidence>
<dbReference type="Proteomes" id="UP000054560">
    <property type="component" value="Unassembled WGS sequence"/>
</dbReference>
<dbReference type="eggNOG" id="KOG2235">
    <property type="taxonomic scope" value="Eukaryota"/>
</dbReference>
<dbReference type="Pfam" id="PF09743">
    <property type="entry name" value="E3_UFM1_ligase"/>
    <property type="match status" value="1"/>
</dbReference>